<feature type="transmembrane region" description="Helical" evidence="5">
    <location>
        <begin position="41"/>
        <end position="59"/>
    </location>
</feature>
<evidence type="ECO:0000256" key="3">
    <source>
        <dbReference type="ARBA" id="ARBA00022989"/>
    </source>
</evidence>
<dbReference type="AlphaFoldDB" id="A0A0E9MUK8"/>
<dbReference type="PANTHER" id="PTHR43701:SF2">
    <property type="entry name" value="MEMBRANE TRANSPORTER PROTEIN YJNA-RELATED"/>
    <property type="match status" value="1"/>
</dbReference>
<keyword evidence="4 5" id="KW-0472">Membrane</keyword>
<evidence type="ECO:0000256" key="2">
    <source>
        <dbReference type="ARBA" id="ARBA00022692"/>
    </source>
</evidence>
<protein>
    <recommendedName>
        <fullName evidence="5">Probable membrane transporter protein</fullName>
    </recommendedName>
</protein>
<sequence>MIAGYIAALLIGLTLGLIGGGGSILTVPVLVYLLRVDAVTATAYSLFIVGVTSLVGVYPKYRNQEVDLQDALLFGLPSLVSVFFTRRFIVPALPQQLWQVKGYWITKSDFLLLAFALIMIIAAFTMIRGKKAGDESFHKPHPFVLPFLGLCEGFTSGLVGAGGGFLIIPALVLLGNLPMKKAVGTSLLIIAVKSLLGFTGDLGHQVINWGLLLTVTALAVGGVLTGNRLSREVPSERLKKWFGWFVLLMGCFILWREGQAIFLAGSKK</sequence>
<feature type="transmembrane region" description="Helical" evidence="5">
    <location>
        <begin position="110"/>
        <end position="127"/>
    </location>
</feature>
<dbReference type="InterPro" id="IPR002781">
    <property type="entry name" value="TM_pro_TauE-like"/>
</dbReference>
<keyword evidence="5" id="KW-1003">Cell membrane</keyword>
<keyword evidence="2 5" id="KW-0812">Transmembrane</keyword>
<evidence type="ECO:0000313" key="7">
    <source>
        <dbReference type="Proteomes" id="UP000033121"/>
    </source>
</evidence>
<comment type="caution">
    <text evidence="6">The sequence shown here is derived from an EMBL/GenBank/DDBJ whole genome shotgun (WGS) entry which is preliminary data.</text>
</comment>
<accession>A0A0E9MUK8</accession>
<feature type="transmembrane region" description="Helical" evidence="5">
    <location>
        <begin position="206"/>
        <end position="226"/>
    </location>
</feature>
<dbReference type="PANTHER" id="PTHR43701">
    <property type="entry name" value="MEMBRANE TRANSPORTER PROTEIN MJ0441-RELATED"/>
    <property type="match status" value="1"/>
</dbReference>
<feature type="transmembrane region" description="Helical" evidence="5">
    <location>
        <begin position="238"/>
        <end position="255"/>
    </location>
</feature>
<name>A0A0E9MUK8_9BACT</name>
<dbReference type="GO" id="GO:0005886">
    <property type="term" value="C:plasma membrane"/>
    <property type="evidence" value="ECO:0007669"/>
    <property type="project" value="UniProtKB-SubCell"/>
</dbReference>
<keyword evidence="3 5" id="KW-1133">Transmembrane helix</keyword>
<organism evidence="6 7">
    <name type="scientific">Flavihumibacter petaseus NBRC 106054</name>
    <dbReference type="NCBI Taxonomy" id="1220578"/>
    <lineage>
        <taxon>Bacteria</taxon>
        <taxon>Pseudomonadati</taxon>
        <taxon>Bacteroidota</taxon>
        <taxon>Chitinophagia</taxon>
        <taxon>Chitinophagales</taxon>
        <taxon>Chitinophagaceae</taxon>
        <taxon>Flavihumibacter</taxon>
    </lineage>
</organism>
<dbReference type="Pfam" id="PF01925">
    <property type="entry name" value="TauE"/>
    <property type="match status" value="1"/>
</dbReference>
<dbReference type="EMBL" id="BBWV01000001">
    <property type="protein sequence ID" value="GAO41259.1"/>
    <property type="molecule type" value="Genomic_DNA"/>
</dbReference>
<reference evidence="6 7" key="1">
    <citation type="submission" date="2015-04" db="EMBL/GenBank/DDBJ databases">
        <title>Whole genome shotgun sequence of Flavihumibacter petaseus NBRC 106054.</title>
        <authorList>
            <person name="Miyazawa S."/>
            <person name="Hosoyama A."/>
            <person name="Hashimoto M."/>
            <person name="Noguchi M."/>
            <person name="Tsuchikane K."/>
            <person name="Ohji S."/>
            <person name="Yamazoe A."/>
            <person name="Ichikawa N."/>
            <person name="Kimura A."/>
            <person name="Fujita N."/>
        </authorList>
    </citation>
    <scope>NUCLEOTIDE SEQUENCE [LARGE SCALE GENOMIC DNA]</scope>
    <source>
        <strain evidence="6 7">NBRC 106054</strain>
    </source>
</reference>
<dbReference type="Proteomes" id="UP000033121">
    <property type="component" value="Unassembled WGS sequence"/>
</dbReference>
<evidence type="ECO:0000256" key="5">
    <source>
        <dbReference type="RuleBase" id="RU363041"/>
    </source>
</evidence>
<proteinExistence type="inferred from homology"/>
<evidence type="ECO:0000256" key="1">
    <source>
        <dbReference type="ARBA" id="ARBA00004141"/>
    </source>
</evidence>
<feature type="transmembrane region" description="Helical" evidence="5">
    <location>
        <begin position="147"/>
        <end position="175"/>
    </location>
</feature>
<evidence type="ECO:0000313" key="6">
    <source>
        <dbReference type="EMBL" id="GAO41259.1"/>
    </source>
</evidence>
<keyword evidence="7" id="KW-1185">Reference proteome</keyword>
<dbReference type="InterPro" id="IPR051598">
    <property type="entry name" value="TSUP/Inactive_protease-like"/>
</dbReference>
<feature type="transmembrane region" description="Helical" evidence="5">
    <location>
        <begin position="182"/>
        <end position="200"/>
    </location>
</feature>
<dbReference type="OrthoDB" id="8559161at2"/>
<gene>
    <name evidence="6" type="ORF">FPE01S_01_02710</name>
</gene>
<comment type="subcellular location">
    <subcellularLocation>
        <location evidence="5">Cell membrane</location>
        <topology evidence="5">Multi-pass membrane protein</topology>
    </subcellularLocation>
    <subcellularLocation>
        <location evidence="1">Membrane</location>
        <topology evidence="1">Multi-pass membrane protein</topology>
    </subcellularLocation>
</comment>
<evidence type="ECO:0000256" key="4">
    <source>
        <dbReference type="ARBA" id="ARBA00023136"/>
    </source>
</evidence>
<comment type="similarity">
    <text evidence="5">Belongs to the 4-toluene sulfonate uptake permease (TSUP) (TC 2.A.102) family.</text>
</comment>
<feature type="transmembrane region" description="Helical" evidence="5">
    <location>
        <begin position="6"/>
        <end position="34"/>
    </location>
</feature>
<dbReference type="RefSeq" id="WP_046367155.1">
    <property type="nucleotide sequence ID" value="NZ_BBWV01000001.1"/>
</dbReference>
<dbReference type="STRING" id="1220578.FPE01S_01_02710"/>